<name>A0ABQ4Y9Y6_9ASTR</name>
<dbReference type="Proteomes" id="UP001151760">
    <property type="component" value="Unassembled WGS sequence"/>
</dbReference>
<gene>
    <name evidence="2" type="ORF">Tco_0706621</name>
</gene>
<sequence length="309" mass="34941">MINSRDFSKKFDEAFSAAWDSFNDLLRGCLIRGFRCTQIDTIPIMPLNSNDQDSLNSADGGDKGHDASAITEAQKNVQPPVVQIQTRNPNPEPNVAPVRLPSCRQGGHHIQRGPNFKNYQLDYNLIDRSTKSTFIDMACDEYSQEGPRISNVIASLCGISTPYFEPIVSTASPNSLLSGDSDFLLNEEADPFRCSWKMIQLYLMLIKSYQDPKGGDILILEAIFEHPGVSRYSRVPKIRRYDCHHKYDENELIPTRLVTGTISPYHDGGNEYYCSRWLLGLLSYQLTKKDHENDNISHEHTELLPLVLA</sequence>
<feature type="compositionally biased region" description="Polar residues" evidence="1">
    <location>
        <begin position="47"/>
        <end position="57"/>
    </location>
</feature>
<proteinExistence type="predicted"/>
<reference evidence="2" key="1">
    <citation type="journal article" date="2022" name="Int. J. Mol. Sci.">
        <title>Draft Genome of Tanacetum Coccineum: Genomic Comparison of Closely Related Tanacetum-Family Plants.</title>
        <authorList>
            <person name="Yamashiro T."/>
            <person name="Shiraishi A."/>
            <person name="Nakayama K."/>
            <person name="Satake H."/>
        </authorList>
    </citation>
    <scope>NUCLEOTIDE SEQUENCE</scope>
</reference>
<protein>
    <submittedName>
        <fullName evidence="2">Uncharacterized protein</fullName>
    </submittedName>
</protein>
<accession>A0ABQ4Y9Y6</accession>
<organism evidence="2 3">
    <name type="scientific">Tanacetum coccineum</name>
    <dbReference type="NCBI Taxonomy" id="301880"/>
    <lineage>
        <taxon>Eukaryota</taxon>
        <taxon>Viridiplantae</taxon>
        <taxon>Streptophyta</taxon>
        <taxon>Embryophyta</taxon>
        <taxon>Tracheophyta</taxon>
        <taxon>Spermatophyta</taxon>
        <taxon>Magnoliopsida</taxon>
        <taxon>eudicotyledons</taxon>
        <taxon>Gunneridae</taxon>
        <taxon>Pentapetalae</taxon>
        <taxon>asterids</taxon>
        <taxon>campanulids</taxon>
        <taxon>Asterales</taxon>
        <taxon>Asteraceae</taxon>
        <taxon>Asteroideae</taxon>
        <taxon>Anthemideae</taxon>
        <taxon>Anthemidinae</taxon>
        <taxon>Tanacetum</taxon>
    </lineage>
</organism>
<evidence type="ECO:0000313" key="2">
    <source>
        <dbReference type="EMBL" id="GJS73780.1"/>
    </source>
</evidence>
<keyword evidence="3" id="KW-1185">Reference proteome</keyword>
<evidence type="ECO:0000256" key="1">
    <source>
        <dbReference type="SAM" id="MobiDB-lite"/>
    </source>
</evidence>
<evidence type="ECO:0000313" key="3">
    <source>
        <dbReference type="Proteomes" id="UP001151760"/>
    </source>
</evidence>
<feature type="region of interest" description="Disordered" evidence="1">
    <location>
        <begin position="47"/>
        <end position="66"/>
    </location>
</feature>
<comment type="caution">
    <text evidence="2">The sequence shown here is derived from an EMBL/GenBank/DDBJ whole genome shotgun (WGS) entry which is preliminary data.</text>
</comment>
<reference evidence="2" key="2">
    <citation type="submission" date="2022-01" db="EMBL/GenBank/DDBJ databases">
        <authorList>
            <person name="Yamashiro T."/>
            <person name="Shiraishi A."/>
            <person name="Satake H."/>
            <person name="Nakayama K."/>
        </authorList>
    </citation>
    <scope>NUCLEOTIDE SEQUENCE</scope>
</reference>
<dbReference type="EMBL" id="BQNB010010180">
    <property type="protein sequence ID" value="GJS73780.1"/>
    <property type="molecule type" value="Genomic_DNA"/>
</dbReference>